<sequence>MKKEWIDMKTRSILTFVVMLILFFSIAPFQNFVIDLLNKNSEVIQRFVGNNFVEKLKNWDFYILSQWFGKNFGQIIPIIGIILSFPLFSREFENETISFLLVRKSRKNIFYNKFIVSFIVLSIEIFVLSYIPYIYSIITNKTLSFETTTKFFIHSFIGAFFWYSISFMFSVIFNDQVKPLLTSFAILGISTTLGFLRPISFLNTYKYVLGYKIFKESTIDFTYSTSLILIGTILLSFSYYLFENKEV</sequence>
<feature type="transmembrane region" description="Helical" evidence="1">
    <location>
        <begin position="151"/>
        <end position="173"/>
    </location>
</feature>
<feature type="transmembrane region" description="Helical" evidence="1">
    <location>
        <begin position="110"/>
        <end position="131"/>
    </location>
</feature>
<feature type="transmembrane region" description="Helical" evidence="1">
    <location>
        <begin position="12"/>
        <end position="33"/>
    </location>
</feature>
<keyword evidence="3" id="KW-1185">Reference proteome</keyword>
<dbReference type="EMBL" id="LBFC01000021">
    <property type="protein sequence ID" value="ONN26927.1"/>
    <property type="molecule type" value="Genomic_DNA"/>
</dbReference>
<comment type="caution">
    <text evidence="2">The sequence shown here is derived from an EMBL/GenBank/DDBJ whole genome shotgun (WGS) entry which is preliminary data.</text>
</comment>
<name>A0ABX3IGG5_9BACT</name>
<gene>
    <name evidence="2" type="ORF">XJ44_06440</name>
</gene>
<feature type="transmembrane region" description="Helical" evidence="1">
    <location>
        <begin position="72"/>
        <end position="89"/>
    </location>
</feature>
<dbReference type="Proteomes" id="UP000242616">
    <property type="component" value="Unassembled WGS sequence"/>
</dbReference>
<evidence type="ECO:0000256" key="1">
    <source>
        <dbReference type="SAM" id="Phobius"/>
    </source>
</evidence>
<accession>A0ABX3IGG5</accession>
<dbReference type="Pfam" id="PF12679">
    <property type="entry name" value="ABC2_membrane_2"/>
    <property type="match status" value="1"/>
</dbReference>
<keyword evidence="1" id="KW-0812">Transmembrane</keyword>
<keyword evidence="1" id="KW-0472">Membrane</keyword>
<feature type="transmembrane region" description="Helical" evidence="1">
    <location>
        <begin position="180"/>
        <end position="201"/>
    </location>
</feature>
<keyword evidence="1" id="KW-1133">Transmembrane helix</keyword>
<reference evidence="2 3" key="1">
    <citation type="submission" date="2015-06" db="EMBL/GenBank/DDBJ databases">
        <title>Genome sequencing of Thermotogales isolates from hydrothermal vents.</title>
        <authorList>
            <person name="Haverkamp T.H."/>
            <person name="Kublanov I.V."/>
            <person name="Nesbo C.L."/>
        </authorList>
    </citation>
    <scope>NUCLEOTIDE SEQUENCE [LARGE SCALE GENOMIC DNA]</scope>
    <source>
        <strain evidence="3">ik275mar</strain>
    </source>
</reference>
<proteinExistence type="predicted"/>
<protein>
    <submittedName>
        <fullName evidence="2">ABC transporter permease</fullName>
    </submittedName>
</protein>
<evidence type="ECO:0000313" key="2">
    <source>
        <dbReference type="EMBL" id="ONN26927.1"/>
    </source>
</evidence>
<evidence type="ECO:0000313" key="3">
    <source>
        <dbReference type="Proteomes" id="UP000242616"/>
    </source>
</evidence>
<feature type="transmembrane region" description="Helical" evidence="1">
    <location>
        <begin position="221"/>
        <end position="242"/>
    </location>
</feature>
<organism evidence="2 3">
    <name type="scientific">Thermosipho affectus</name>
    <dbReference type="NCBI Taxonomy" id="660294"/>
    <lineage>
        <taxon>Bacteria</taxon>
        <taxon>Thermotogati</taxon>
        <taxon>Thermotogota</taxon>
        <taxon>Thermotogae</taxon>
        <taxon>Thermotogales</taxon>
        <taxon>Fervidobacteriaceae</taxon>
        <taxon>Thermosipho</taxon>
    </lineage>
</organism>
<dbReference type="RefSeq" id="WP_077198463.1">
    <property type="nucleotide sequence ID" value="NZ_LBFC01000021.1"/>
</dbReference>